<name>A0ABV8MTS8_9NEIS</name>
<dbReference type="InterPro" id="IPR018689">
    <property type="entry name" value="Imm33_dom"/>
</dbReference>
<dbReference type="Pfam" id="PF10077">
    <property type="entry name" value="DUF2314"/>
    <property type="match status" value="1"/>
</dbReference>
<feature type="domain" description="DUF2314" evidence="2">
    <location>
        <begin position="23"/>
        <end position="95"/>
    </location>
</feature>
<accession>A0ABV8MTS8</accession>
<dbReference type="Proteomes" id="UP001595791">
    <property type="component" value="Unassembled WGS sequence"/>
</dbReference>
<evidence type="ECO:0000259" key="1">
    <source>
        <dbReference type="Pfam" id="PF09951"/>
    </source>
</evidence>
<sequence>MPSWFLEDATAIAADYPYTFYKPSSQVISKVAVGEVVKLIFRFDSDDPEAPGAERMWVLVESVDGQGGFSGRLDNQPRYIKDLQPGDPIAFRDIHIINTDHDDHDNVVNHYLLRCYVTKRVLQDGARVGYLYREAPEQDNDSGWRIMAGDESQAYMDDDQNVAYVSLGAVLNRDDAFVDLLEAEIGAEFERHEDRFVRL</sequence>
<organism evidence="3 4">
    <name type="scientific">Chitinimonas lacunae</name>
    <dbReference type="NCBI Taxonomy" id="1963018"/>
    <lineage>
        <taxon>Bacteria</taxon>
        <taxon>Pseudomonadati</taxon>
        <taxon>Pseudomonadota</taxon>
        <taxon>Betaproteobacteria</taxon>
        <taxon>Neisseriales</taxon>
        <taxon>Chitinibacteraceae</taxon>
        <taxon>Chitinimonas</taxon>
    </lineage>
</organism>
<dbReference type="InterPro" id="IPR018756">
    <property type="entry name" value="DUF2314"/>
</dbReference>
<dbReference type="PANTHER" id="PTHR38743:SF2">
    <property type="entry name" value="DUF2185 DOMAIN-CONTAINING PROTEIN"/>
    <property type="match status" value="1"/>
</dbReference>
<evidence type="ECO:0000313" key="4">
    <source>
        <dbReference type="Proteomes" id="UP001595791"/>
    </source>
</evidence>
<protein>
    <submittedName>
        <fullName evidence="3">DUF2185 domain-containing protein</fullName>
    </submittedName>
</protein>
<dbReference type="Pfam" id="PF09951">
    <property type="entry name" value="Imm33"/>
    <property type="match status" value="1"/>
</dbReference>
<dbReference type="EMBL" id="JBHSBU010000001">
    <property type="protein sequence ID" value="MFC4160496.1"/>
    <property type="molecule type" value="Genomic_DNA"/>
</dbReference>
<dbReference type="PANTHER" id="PTHR38743">
    <property type="entry name" value="SIMILAR TO GLYOXYLASE I FAMILY PROTEIN"/>
    <property type="match status" value="1"/>
</dbReference>
<proteinExistence type="predicted"/>
<feature type="domain" description="Immunity protein Imm33" evidence="1">
    <location>
        <begin position="115"/>
        <end position="194"/>
    </location>
</feature>
<comment type="caution">
    <text evidence="3">The sequence shown here is derived from an EMBL/GenBank/DDBJ whole genome shotgun (WGS) entry which is preliminary data.</text>
</comment>
<keyword evidence="4" id="KW-1185">Reference proteome</keyword>
<dbReference type="RefSeq" id="WP_378165394.1">
    <property type="nucleotide sequence ID" value="NZ_JBHSBU010000001.1"/>
</dbReference>
<evidence type="ECO:0000259" key="2">
    <source>
        <dbReference type="Pfam" id="PF10077"/>
    </source>
</evidence>
<gene>
    <name evidence="3" type="ORF">ACFOW7_14230</name>
</gene>
<evidence type="ECO:0000313" key="3">
    <source>
        <dbReference type="EMBL" id="MFC4160496.1"/>
    </source>
</evidence>
<reference evidence="4" key="1">
    <citation type="journal article" date="2019" name="Int. J. Syst. Evol. Microbiol.">
        <title>The Global Catalogue of Microorganisms (GCM) 10K type strain sequencing project: providing services to taxonomists for standard genome sequencing and annotation.</title>
        <authorList>
            <consortium name="The Broad Institute Genomics Platform"/>
            <consortium name="The Broad Institute Genome Sequencing Center for Infectious Disease"/>
            <person name="Wu L."/>
            <person name="Ma J."/>
        </authorList>
    </citation>
    <scope>NUCLEOTIDE SEQUENCE [LARGE SCALE GENOMIC DNA]</scope>
    <source>
        <strain evidence="4">LMG 29894</strain>
    </source>
</reference>